<gene>
    <name evidence="2" type="ORF">JKL49_12365</name>
</gene>
<accession>A0A974P767</accession>
<dbReference type="AlphaFoldDB" id="A0A974P767"/>
<sequence>MDNLTTEFAFEALVSIDVATKIGDTALGKRRFIGITGGTFKGPRIEGEVIPGGADWQTVRADGVTVIDAIYALKTTDGAVIAVRNLGLVSPRRMAAAMSAPAPPSTRPRGRTTG</sequence>
<proteinExistence type="predicted"/>
<name>A0A974P767_9CAUL</name>
<dbReference type="Gene3D" id="2.40.160.20">
    <property type="match status" value="1"/>
</dbReference>
<evidence type="ECO:0000313" key="2">
    <source>
        <dbReference type="EMBL" id="QQZ51675.1"/>
    </source>
</evidence>
<dbReference type="PANTHER" id="PTHR37315:SF1">
    <property type="entry name" value="UPF0311 PROTEIN BLR7842"/>
    <property type="match status" value="1"/>
</dbReference>
<dbReference type="PANTHER" id="PTHR37315">
    <property type="entry name" value="UPF0311 PROTEIN BLR7842"/>
    <property type="match status" value="1"/>
</dbReference>
<dbReference type="Pfam" id="PF11578">
    <property type="entry name" value="DUF3237"/>
    <property type="match status" value="1"/>
</dbReference>
<protein>
    <submittedName>
        <fullName evidence="2">DUF3237 family protein</fullName>
    </submittedName>
</protein>
<dbReference type="InterPro" id="IPR020915">
    <property type="entry name" value="UPF0311"/>
</dbReference>
<reference evidence="2" key="1">
    <citation type="submission" date="2021-01" db="EMBL/GenBank/DDBJ databases">
        <title>Genome sequence of Phenylobacterium sp. 20VBR1 isolated from a valley glaceir, Ny-Alesund, Svalbard.</title>
        <authorList>
            <person name="Thomas F.A."/>
            <person name="Krishnan K.P."/>
            <person name="Sinha R.K."/>
        </authorList>
    </citation>
    <scope>NUCLEOTIDE SEQUENCE</scope>
    <source>
        <strain evidence="2">20VBR1</strain>
    </source>
</reference>
<feature type="region of interest" description="Disordered" evidence="1">
    <location>
        <begin position="94"/>
        <end position="114"/>
    </location>
</feature>
<evidence type="ECO:0000256" key="1">
    <source>
        <dbReference type="SAM" id="MobiDB-lite"/>
    </source>
</evidence>
<dbReference type="EMBL" id="CP068570">
    <property type="protein sequence ID" value="QQZ51675.1"/>
    <property type="molecule type" value="Genomic_DNA"/>
</dbReference>
<organism evidence="2">
    <name type="scientific">Phenylobacterium glaciei</name>
    <dbReference type="NCBI Taxonomy" id="2803784"/>
    <lineage>
        <taxon>Bacteria</taxon>
        <taxon>Pseudomonadati</taxon>
        <taxon>Pseudomonadota</taxon>
        <taxon>Alphaproteobacteria</taxon>
        <taxon>Caulobacterales</taxon>
        <taxon>Caulobacteraceae</taxon>
        <taxon>Phenylobacterium</taxon>
    </lineage>
</organism>